<evidence type="ECO:0000256" key="5">
    <source>
        <dbReference type="PROSITE-ProRule" id="PRU00346"/>
    </source>
</evidence>
<dbReference type="PROSITE" id="PS50011">
    <property type="entry name" value="PROTEIN_KINASE_DOM"/>
    <property type="match status" value="1"/>
</dbReference>
<dbReference type="STRING" id="765440.A0A0C3FIN4"/>
<dbReference type="Gene3D" id="1.10.510.10">
    <property type="entry name" value="Transferase(Phosphotransferase) domain 1"/>
    <property type="match status" value="1"/>
</dbReference>
<reference evidence="8 9" key="1">
    <citation type="submission" date="2014-04" db="EMBL/GenBank/DDBJ databases">
        <authorList>
            <consortium name="DOE Joint Genome Institute"/>
            <person name="Kuo A."/>
            <person name="Tarkka M."/>
            <person name="Buscot F."/>
            <person name="Kohler A."/>
            <person name="Nagy L.G."/>
            <person name="Floudas D."/>
            <person name="Copeland A."/>
            <person name="Barry K.W."/>
            <person name="Cichocki N."/>
            <person name="Veneault-Fourrey C."/>
            <person name="LaButti K."/>
            <person name="Lindquist E.A."/>
            <person name="Lipzen A."/>
            <person name="Lundell T."/>
            <person name="Morin E."/>
            <person name="Murat C."/>
            <person name="Sun H."/>
            <person name="Tunlid A."/>
            <person name="Henrissat B."/>
            <person name="Grigoriev I.V."/>
            <person name="Hibbett D.S."/>
            <person name="Martin F."/>
            <person name="Nordberg H.P."/>
            <person name="Cantor M.N."/>
            <person name="Hua S.X."/>
        </authorList>
    </citation>
    <scope>NUCLEOTIDE SEQUENCE [LARGE SCALE GENOMIC DNA]</scope>
    <source>
        <strain evidence="8 9">F 1598</strain>
    </source>
</reference>
<evidence type="ECO:0000256" key="2">
    <source>
        <dbReference type="ARBA" id="ARBA00022741"/>
    </source>
</evidence>
<keyword evidence="9" id="KW-1185">Reference proteome</keyword>
<protein>
    <recommendedName>
        <fullName evidence="10">Protein kinase domain-containing protein</fullName>
    </recommendedName>
</protein>
<dbReference type="PANTHER" id="PTHR44329:SF288">
    <property type="entry name" value="MITOGEN-ACTIVATED PROTEIN KINASE KINASE KINASE 20"/>
    <property type="match status" value="1"/>
</dbReference>
<keyword evidence="3" id="KW-0418">Kinase</keyword>
<dbReference type="GO" id="GO:0008705">
    <property type="term" value="F:methionine synthase activity"/>
    <property type="evidence" value="ECO:0007669"/>
    <property type="project" value="InterPro"/>
</dbReference>
<evidence type="ECO:0000313" key="8">
    <source>
        <dbReference type="EMBL" id="KIM79649.1"/>
    </source>
</evidence>
<name>A0A0C3FIN4_PILCF</name>
<dbReference type="InterPro" id="IPR001245">
    <property type="entry name" value="Ser-Thr/Tyr_kinase_cat_dom"/>
</dbReference>
<evidence type="ECO:0000256" key="3">
    <source>
        <dbReference type="ARBA" id="ARBA00022777"/>
    </source>
</evidence>
<dbReference type="InterPro" id="IPR011009">
    <property type="entry name" value="Kinase-like_dom_sf"/>
</dbReference>
<keyword evidence="2" id="KW-0547">Nucleotide-binding</keyword>
<evidence type="ECO:0000256" key="1">
    <source>
        <dbReference type="ARBA" id="ARBA00022679"/>
    </source>
</evidence>
<evidence type="ECO:0000313" key="9">
    <source>
        <dbReference type="Proteomes" id="UP000054166"/>
    </source>
</evidence>
<sequence>MVLPLLTYLGIHRKVSSDLDLTKHVEIYNPGSNIGIINYTDAAHTYSATQHQEPNVRETILRYCLGRLRLSKWLGIFVQNDITYIRALRSPLPRVKVEAKVVKCFRNPVWRSYASGSENARARLIEHGMIWHRLDHPNVSKFYGLYFHRHPNLKLSPEPFLVMQDCGIIDVASYAQSKNNYKKLDLLRQIAKGLAYLHSRCSPIIHGNLCSDNVMVDVSGRPRICEYDLVRVLEYNPEPNHRYIDGRARWIAPELLFRGDDDPYWSVLTRETDVYAFAMIAIEIFTGKVPFNDLHQEHLVYLAVVERHAWPELPSFLDRNEKLRKLMHSCWSRDPRARPSAKDVGTFCTRVMGRYFGWQSLVGVYPYGVDAGTSSC</sequence>
<dbReference type="OrthoDB" id="193860at2759"/>
<dbReference type="SUPFAM" id="SSF56112">
    <property type="entry name" value="Protein kinase-like (PK-like)"/>
    <property type="match status" value="1"/>
</dbReference>
<proteinExistence type="predicted"/>
<dbReference type="Proteomes" id="UP000054166">
    <property type="component" value="Unassembled WGS sequence"/>
</dbReference>
<dbReference type="InParanoid" id="A0A0C3FIN4"/>
<dbReference type="EMBL" id="KN833008">
    <property type="protein sequence ID" value="KIM79649.1"/>
    <property type="molecule type" value="Genomic_DNA"/>
</dbReference>
<dbReference type="GO" id="GO:0004674">
    <property type="term" value="F:protein serine/threonine kinase activity"/>
    <property type="evidence" value="ECO:0007669"/>
    <property type="project" value="TreeGrafter"/>
</dbReference>
<dbReference type="InterPro" id="IPR051681">
    <property type="entry name" value="Ser/Thr_Kinases-Pseudokinases"/>
</dbReference>
<dbReference type="AlphaFoldDB" id="A0A0C3FIN4"/>
<evidence type="ECO:0008006" key="10">
    <source>
        <dbReference type="Google" id="ProtNLM"/>
    </source>
</evidence>
<dbReference type="PROSITE" id="PS50974">
    <property type="entry name" value="ADOMET_ACTIVATION"/>
    <property type="match status" value="1"/>
</dbReference>
<dbReference type="Pfam" id="PF07714">
    <property type="entry name" value="PK_Tyr_Ser-Thr"/>
    <property type="match status" value="1"/>
</dbReference>
<dbReference type="PANTHER" id="PTHR44329">
    <property type="entry name" value="SERINE/THREONINE-PROTEIN KINASE TNNI3K-RELATED"/>
    <property type="match status" value="1"/>
</dbReference>
<feature type="domain" description="AdoMet activation" evidence="7">
    <location>
        <begin position="1"/>
        <end position="83"/>
    </location>
</feature>
<dbReference type="HOGENOM" id="CLU_735915_0_0_1"/>
<evidence type="ECO:0000259" key="6">
    <source>
        <dbReference type="PROSITE" id="PS50011"/>
    </source>
</evidence>
<evidence type="ECO:0000259" key="7">
    <source>
        <dbReference type="PROSITE" id="PS50974"/>
    </source>
</evidence>
<gene>
    <name evidence="8" type="ORF">PILCRDRAFT_790992</name>
</gene>
<dbReference type="InterPro" id="IPR000719">
    <property type="entry name" value="Prot_kinase_dom"/>
</dbReference>
<feature type="domain" description="Protein kinase" evidence="6">
    <location>
        <begin position="68"/>
        <end position="356"/>
    </location>
</feature>
<evidence type="ECO:0000256" key="4">
    <source>
        <dbReference type="ARBA" id="ARBA00022840"/>
    </source>
</evidence>
<accession>A0A0C3FIN4</accession>
<organism evidence="8 9">
    <name type="scientific">Piloderma croceum (strain F 1598)</name>
    <dbReference type="NCBI Taxonomy" id="765440"/>
    <lineage>
        <taxon>Eukaryota</taxon>
        <taxon>Fungi</taxon>
        <taxon>Dikarya</taxon>
        <taxon>Basidiomycota</taxon>
        <taxon>Agaricomycotina</taxon>
        <taxon>Agaricomycetes</taxon>
        <taxon>Agaricomycetidae</taxon>
        <taxon>Atheliales</taxon>
        <taxon>Atheliaceae</taxon>
        <taxon>Piloderma</taxon>
    </lineage>
</organism>
<dbReference type="InterPro" id="IPR004223">
    <property type="entry name" value="VitB12-dep_Met_synth_activ_dom"/>
</dbReference>
<keyword evidence="5" id="KW-0489">Methyltransferase</keyword>
<dbReference type="GO" id="GO:0032259">
    <property type="term" value="P:methylation"/>
    <property type="evidence" value="ECO:0007669"/>
    <property type="project" value="UniProtKB-KW"/>
</dbReference>
<keyword evidence="1 5" id="KW-0808">Transferase</keyword>
<keyword evidence="4" id="KW-0067">ATP-binding</keyword>
<reference evidence="9" key="2">
    <citation type="submission" date="2015-01" db="EMBL/GenBank/DDBJ databases">
        <title>Evolutionary Origins and Diversification of the Mycorrhizal Mutualists.</title>
        <authorList>
            <consortium name="DOE Joint Genome Institute"/>
            <consortium name="Mycorrhizal Genomics Consortium"/>
            <person name="Kohler A."/>
            <person name="Kuo A."/>
            <person name="Nagy L.G."/>
            <person name="Floudas D."/>
            <person name="Copeland A."/>
            <person name="Barry K.W."/>
            <person name="Cichocki N."/>
            <person name="Veneault-Fourrey C."/>
            <person name="LaButti K."/>
            <person name="Lindquist E.A."/>
            <person name="Lipzen A."/>
            <person name="Lundell T."/>
            <person name="Morin E."/>
            <person name="Murat C."/>
            <person name="Riley R."/>
            <person name="Ohm R."/>
            <person name="Sun H."/>
            <person name="Tunlid A."/>
            <person name="Henrissat B."/>
            <person name="Grigoriev I.V."/>
            <person name="Hibbett D.S."/>
            <person name="Martin F."/>
        </authorList>
    </citation>
    <scope>NUCLEOTIDE SEQUENCE [LARGE SCALE GENOMIC DNA]</scope>
    <source>
        <strain evidence="9">F 1598</strain>
    </source>
</reference>
<dbReference type="GO" id="GO:0005524">
    <property type="term" value="F:ATP binding"/>
    <property type="evidence" value="ECO:0007669"/>
    <property type="project" value="UniProtKB-KW"/>
</dbReference>